<evidence type="ECO:0000313" key="2">
    <source>
        <dbReference type="Proteomes" id="UP001055811"/>
    </source>
</evidence>
<keyword evidence="2" id="KW-1185">Reference proteome</keyword>
<comment type="caution">
    <text evidence="1">The sequence shown here is derived from an EMBL/GenBank/DDBJ whole genome shotgun (WGS) entry which is preliminary data.</text>
</comment>
<gene>
    <name evidence="1" type="ORF">L2E82_04867</name>
</gene>
<reference evidence="1 2" key="2">
    <citation type="journal article" date="2022" name="Mol. Ecol. Resour.">
        <title>The genomes of chicory, endive, great burdock and yacon provide insights into Asteraceae paleo-polyploidization history and plant inulin production.</title>
        <authorList>
            <person name="Fan W."/>
            <person name="Wang S."/>
            <person name="Wang H."/>
            <person name="Wang A."/>
            <person name="Jiang F."/>
            <person name="Liu H."/>
            <person name="Zhao H."/>
            <person name="Xu D."/>
            <person name="Zhang Y."/>
        </authorList>
    </citation>
    <scope>NUCLEOTIDE SEQUENCE [LARGE SCALE GENOMIC DNA]</scope>
    <source>
        <strain evidence="2">cv. Punajuju</strain>
        <tissue evidence="1">Leaves</tissue>
    </source>
</reference>
<name>A0ACB9H642_CICIN</name>
<proteinExistence type="predicted"/>
<evidence type="ECO:0000313" key="1">
    <source>
        <dbReference type="EMBL" id="KAI3791197.1"/>
    </source>
</evidence>
<organism evidence="1 2">
    <name type="scientific">Cichorium intybus</name>
    <name type="common">Chicory</name>
    <dbReference type="NCBI Taxonomy" id="13427"/>
    <lineage>
        <taxon>Eukaryota</taxon>
        <taxon>Viridiplantae</taxon>
        <taxon>Streptophyta</taxon>
        <taxon>Embryophyta</taxon>
        <taxon>Tracheophyta</taxon>
        <taxon>Spermatophyta</taxon>
        <taxon>Magnoliopsida</taxon>
        <taxon>eudicotyledons</taxon>
        <taxon>Gunneridae</taxon>
        <taxon>Pentapetalae</taxon>
        <taxon>asterids</taxon>
        <taxon>campanulids</taxon>
        <taxon>Asterales</taxon>
        <taxon>Asteraceae</taxon>
        <taxon>Cichorioideae</taxon>
        <taxon>Cichorieae</taxon>
        <taxon>Cichoriinae</taxon>
        <taxon>Cichorium</taxon>
    </lineage>
</organism>
<sequence length="370" mass="42659">MLLTISPRVSMAGLGHDLLELILKRLNVADLIRCKSVCKSWETFISDSRFVKVHMEYSYQVDCNNNDVDRRIVMARTPYLYGSSYYEFDDRCFDYRDCHLLGSSNGLVCISPFASQILVANPCTREVKTLKTPQIPYMTPLCWGFGHDSSTDDYKVILGFKKGNGRTYFQVLTLKSNVWKVIGDVNYSFVSRIGILCNGALHWVMRDASSQDKQNVIFSFHLSEEEFKEIPQPDDAEYESGIARLPTMRLGIMAECLCVFHYDKVTDKLWMMKNYNVKESWEMVGKDCEIKFVVHCLKELKHYISYKRSLCRHIWFFRTQEFIAAPIYLQTLVSPHLDGRPKRKMQASNIKKSCKLIKGDPSFSGPSGNV</sequence>
<accession>A0ACB9H642</accession>
<protein>
    <submittedName>
        <fullName evidence="1">Uncharacterized protein</fullName>
    </submittedName>
</protein>
<dbReference type="EMBL" id="CM042009">
    <property type="protein sequence ID" value="KAI3791197.1"/>
    <property type="molecule type" value="Genomic_DNA"/>
</dbReference>
<dbReference type="Proteomes" id="UP001055811">
    <property type="component" value="Linkage Group LG01"/>
</dbReference>
<reference evidence="2" key="1">
    <citation type="journal article" date="2022" name="Mol. Ecol. Resour.">
        <title>The genomes of chicory, endive, great burdock and yacon provide insights into Asteraceae palaeo-polyploidization history and plant inulin production.</title>
        <authorList>
            <person name="Fan W."/>
            <person name="Wang S."/>
            <person name="Wang H."/>
            <person name="Wang A."/>
            <person name="Jiang F."/>
            <person name="Liu H."/>
            <person name="Zhao H."/>
            <person name="Xu D."/>
            <person name="Zhang Y."/>
        </authorList>
    </citation>
    <scope>NUCLEOTIDE SEQUENCE [LARGE SCALE GENOMIC DNA]</scope>
    <source>
        <strain evidence="2">cv. Punajuju</strain>
    </source>
</reference>